<protein>
    <submittedName>
        <fullName evidence="1">Uncharacterized protein</fullName>
    </submittedName>
</protein>
<name>A0ABS3JMI1_9BACT</name>
<evidence type="ECO:0000313" key="1">
    <source>
        <dbReference type="EMBL" id="MBO0951216.1"/>
    </source>
</evidence>
<reference evidence="1 2" key="1">
    <citation type="submission" date="2021-03" db="EMBL/GenBank/DDBJ databases">
        <title>Fibrella sp. HMF5405 genome sequencing and assembly.</title>
        <authorList>
            <person name="Kang H."/>
            <person name="Kim H."/>
            <person name="Bae S."/>
            <person name="Joh K."/>
        </authorList>
    </citation>
    <scope>NUCLEOTIDE SEQUENCE [LARGE SCALE GENOMIC DNA]</scope>
    <source>
        <strain evidence="1 2">HMF5405</strain>
    </source>
</reference>
<proteinExistence type="predicted"/>
<gene>
    <name evidence="1" type="ORF">J2I46_21705</name>
</gene>
<dbReference type="Proteomes" id="UP000664628">
    <property type="component" value="Unassembled WGS sequence"/>
</dbReference>
<keyword evidence="2" id="KW-1185">Reference proteome</keyword>
<accession>A0ABS3JMI1</accession>
<evidence type="ECO:0000313" key="2">
    <source>
        <dbReference type="Proteomes" id="UP000664628"/>
    </source>
</evidence>
<dbReference type="RefSeq" id="WP_207331171.1">
    <property type="nucleotide sequence ID" value="NZ_JAFMYW010000007.1"/>
</dbReference>
<organism evidence="1 2">
    <name type="scientific">Fibrella forsythiae</name>
    <dbReference type="NCBI Taxonomy" id="2817061"/>
    <lineage>
        <taxon>Bacteria</taxon>
        <taxon>Pseudomonadati</taxon>
        <taxon>Bacteroidota</taxon>
        <taxon>Cytophagia</taxon>
        <taxon>Cytophagales</taxon>
        <taxon>Spirosomataceae</taxon>
        <taxon>Fibrella</taxon>
    </lineage>
</organism>
<comment type="caution">
    <text evidence="1">The sequence shown here is derived from an EMBL/GenBank/DDBJ whole genome shotgun (WGS) entry which is preliminary data.</text>
</comment>
<sequence length="85" mass="9475">MKQRTYVLIGLVLLVLAGLAWWVFSKKTLPNTISKTIEPDLQKLSSNTYSKAEINQLINVAPVSDTDLPTSTDFFDSYLDARGVI</sequence>
<dbReference type="EMBL" id="JAFMYW010000007">
    <property type="protein sequence ID" value="MBO0951216.1"/>
    <property type="molecule type" value="Genomic_DNA"/>
</dbReference>